<reference evidence="5 6" key="1">
    <citation type="submission" date="2020-07" db="EMBL/GenBank/DDBJ databases">
        <title>Vallitalea guaymasensis genome.</title>
        <authorList>
            <person name="Postec A."/>
        </authorList>
    </citation>
    <scope>NUCLEOTIDE SEQUENCE [LARGE SCALE GENOMIC DNA]</scope>
    <source>
        <strain evidence="5 6">Ra1766G1</strain>
    </source>
</reference>
<keyword evidence="1" id="KW-0474">Menaquinone biosynthesis</keyword>
<feature type="domain" description="AB hydrolase-1" evidence="4">
    <location>
        <begin position="20"/>
        <end position="251"/>
    </location>
</feature>
<name>A0A8J8MCF9_9FIRM</name>
<organism evidence="5 6">
    <name type="scientific">Vallitalea guaymasensis</name>
    <dbReference type="NCBI Taxonomy" id="1185412"/>
    <lineage>
        <taxon>Bacteria</taxon>
        <taxon>Bacillati</taxon>
        <taxon>Bacillota</taxon>
        <taxon>Clostridia</taxon>
        <taxon>Lachnospirales</taxon>
        <taxon>Vallitaleaceae</taxon>
        <taxon>Vallitalea</taxon>
    </lineage>
</organism>
<dbReference type="InterPro" id="IPR022485">
    <property type="entry name" value="SHCHC_synthase_MenH"/>
</dbReference>
<evidence type="ECO:0000313" key="6">
    <source>
        <dbReference type="Proteomes" id="UP000677305"/>
    </source>
</evidence>
<evidence type="ECO:0000256" key="3">
    <source>
        <dbReference type="NCBIfam" id="TIGR03695"/>
    </source>
</evidence>
<keyword evidence="2 5" id="KW-0456">Lyase</keyword>
<dbReference type="EMBL" id="CP058561">
    <property type="protein sequence ID" value="QUH30464.1"/>
    <property type="molecule type" value="Genomic_DNA"/>
</dbReference>
<dbReference type="PRINTS" id="PR00111">
    <property type="entry name" value="ABHYDROLASE"/>
</dbReference>
<accession>A0A8J8MCF9</accession>
<dbReference type="PANTHER" id="PTHR42916:SF1">
    <property type="entry name" value="PROTEIN PHYLLO, CHLOROPLASTIC"/>
    <property type="match status" value="1"/>
</dbReference>
<dbReference type="AlphaFoldDB" id="A0A8J8MCF9"/>
<evidence type="ECO:0000256" key="2">
    <source>
        <dbReference type="ARBA" id="ARBA00023239"/>
    </source>
</evidence>
<dbReference type="InterPro" id="IPR000073">
    <property type="entry name" value="AB_hydrolase_1"/>
</dbReference>
<dbReference type="SUPFAM" id="SSF53474">
    <property type="entry name" value="alpha/beta-Hydrolases"/>
    <property type="match status" value="1"/>
</dbReference>
<gene>
    <name evidence="5" type="primary">menH</name>
    <name evidence="5" type="ORF">HYG85_16735</name>
</gene>
<evidence type="ECO:0000259" key="4">
    <source>
        <dbReference type="Pfam" id="PF00561"/>
    </source>
</evidence>
<dbReference type="EC" id="4.2.99.20" evidence="3"/>
<dbReference type="PANTHER" id="PTHR42916">
    <property type="entry name" value="2-SUCCINYL-5-ENOLPYRUVYL-6-HYDROXY-3-CYCLOHEXENE-1-CARBOXYLATE SYNTHASE"/>
    <property type="match status" value="1"/>
</dbReference>
<keyword evidence="6" id="KW-1185">Reference proteome</keyword>
<dbReference type="Proteomes" id="UP000677305">
    <property type="component" value="Chromosome"/>
</dbReference>
<dbReference type="InterPro" id="IPR029058">
    <property type="entry name" value="AB_hydrolase_fold"/>
</dbReference>
<dbReference type="KEGG" id="vgu:HYG85_16735"/>
<dbReference type="NCBIfam" id="TIGR03695">
    <property type="entry name" value="menH_SHCHC"/>
    <property type="match status" value="1"/>
</dbReference>
<dbReference type="RefSeq" id="WP_212690630.1">
    <property type="nucleotide sequence ID" value="NZ_CP058561.1"/>
</dbReference>
<evidence type="ECO:0000313" key="5">
    <source>
        <dbReference type="EMBL" id="QUH30464.1"/>
    </source>
</evidence>
<sequence length="268" mass="31255">MKIKYKDINYNVEVEGDGIPIVFLHGYSENMSTFRYLDCTGYKRIFIDLIGHGKTQSPKDMKYYNVKYLIKAINYIVKSITDTKYIFYGYSMGGRMALAYALEYQEELSHLILESSSYGIEDQSIRDKRYYNDCRLAEEIRHNGIEWFESYWSNILIFKTQKMLGEDARNTIKKIRLSNNIIGLSNSLIGFSQGRVNCLRNELYKLNIGVTYISGEIDKKYTSIGEELTKLIRNIKHVRVKSSGHNVHMEKTQSINKLLNEIRLSHSE</sequence>
<proteinExistence type="predicted"/>
<protein>
    <recommendedName>
        <fullName evidence="3">2-succinyl-6-hydroxy-2,4-cyclohexadiene-1-carboxylate synthase</fullName>
        <ecNumber evidence="3">4.2.99.20</ecNumber>
    </recommendedName>
</protein>
<dbReference type="GO" id="GO:0009234">
    <property type="term" value="P:menaquinone biosynthetic process"/>
    <property type="evidence" value="ECO:0007669"/>
    <property type="project" value="UniProtKB-UniRule"/>
</dbReference>
<evidence type="ECO:0000256" key="1">
    <source>
        <dbReference type="ARBA" id="ARBA00022428"/>
    </source>
</evidence>
<dbReference type="GO" id="GO:0070205">
    <property type="term" value="F:2-succinyl-6-hydroxy-2,4-cyclohexadiene-1-carboxylate synthase activity"/>
    <property type="evidence" value="ECO:0007669"/>
    <property type="project" value="UniProtKB-UniRule"/>
</dbReference>
<dbReference type="Gene3D" id="3.40.50.1820">
    <property type="entry name" value="alpha/beta hydrolase"/>
    <property type="match status" value="1"/>
</dbReference>
<dbReference type="Pfam" id="PF00561">
    <property type="entry name" value="Abhydrolase_1"/>
    <property type="match status" value="1"/>
</dbReference>